<dbReference type="PANTHER" id="PTHR43844">
    <property type="entry name" value="METHIONINE SYNTHASE"/>
    <property type="match status" value="1"/>
</dbReference>
<sequence length="416" mass="46171">MPDSLNGLPLSQDPDQQILVTHAGSLPRTDELIEANAARELEDDGFTLKKTEEFDRLLREAVVDLVKKQAEAGVTLPGDGEYGKAMSSAVDYGAWWSYVFQRVGGLEVNGEDLFSWPHQESSPGNIKLTNMLNRRDWVKFKQFYTSLELQTGKQATAFPATTGPLTWRGQEAIETDIANLKAGLDAVGLEKGFITSIAPGSGARVPNSYYKTEEEHIYAWADVLKNEYKAITDAGLILQLDDPSLAENWDQISPEPSVEDYRKFTQIRIEAINYALEGIDPDLVRLHICWGSWHGPHTTDIEFRHIADLCLEANAKYFTFEAGNVRHEHEYTVWDDLKLPEGKVIAPGVVSHATNVVEHPELVAQRLLRFAERVGKENVQASTDCGLGGRLHPDIGFAKLESLAQGAALATKTLWG</sequence>
<dbReference type="RefSeq" id="WP_260073792.1">
    <property type="nucleotide sequence ID" value="NZ_JALXMO010000052.1"/>
</dbReference>
<gene>
    <name evidence="2" type="ORF">M3B43_11585</name>
</gene>
<dbReference type="SUPFAM" id="SSF51726">
    <property type="entry name" value="UROD/MetE-like"/>
    <property type="match status" value="1"/>
</dbReference>
<evidence type="ECO:0000259" key="1">
    <source>
        <dbReference type="Pfam" id="PF01717"/>
    </source>
</evidence>
<feature type="domain" description="Cobalamin-independent methionine synthase MetE C-terminal/archaeal" evidence="1">
    <location>
        <begin position="208"/>
        <end position="391"/>
    </location>
</feature>
<name>A0ABT2HTC8_9MICC</name>
<protein>
    <submittedName>
        <fullName evidence="2">Cobalamin-independent methionine synthase II family protein</fullName>
    </submittedName>
</protein>
<organism evidence="2 3">
    <name type="scientific">Nesterenkonia massiliensis</name>
    <dbReference type="NCBI Taxonomy" id="1232429"/>
    <lineage>
        <taxon>Bacteria</taxon>
        <taxon>Bacillati</taxon>
        <taxon>Actinomycetota</taxon>
        <taxon>Actinomycetes</taxon>
        <taxon>Micrococcales</taxon>
        <taxon>Micrococcaceae</taxon>
        <taxon>Nesterenkonia</taxon>
    </lineage>
</organism>
<dbReference type="Gene3D" id="3.20.20.210">
    <property type="match status" value="1"/>
</dbReference>
<evidence type="ECO:0000313" key="2">
    <source>
        <dbReference type="EMBL" id="MCT1607945.1"/>
    </source>
</evidence>
<proteinExistence type="predicted"/>
<dbReference type="InterPro" id="IPR002629">
    <property type="entry name" value="Met_Synth_C/arc"/>
</dbReference>
<comment type="caution">
    <text evidence="2">The sequence shown here is derived from an EMBL/GenBank/DDBJ whole genome shotgun (WGS) entry which is preliminary data.</text>
</comment>
<dbReference type="Proteomes" id="UP001205046">
    <property type="component" value="Unassembled WGS sequence"/>
</dbReference>
<dbReference type="InterPro" id="IPR038071">
    <property type="entry name" value="UROD/MetE-like_sf"/>
</dbReference>
<dbReference type="EMBL" id="JALXMO010000052">
    <property type="protein sequence ID" value="MCT1607945.1"/>
    <property type="molecule type" value="Genomic_DNA"/>
</dbReference>
<dbReference type="CDD" id="cd03311">
    <property type="entry name" value="CIMS_C_terminal_like"/>
    <property type="match status" value="1"/>
</dbReference>
<accession>A0ABT2HTC8</accession>
<keyword evidence="3" id="KW-1185">Reference proteome</keyword>
<dbReference type="Pfam" id="PF01717">
    <property type="entry name" value="Meth_synt_2"/>
    <property type="match status" value="1"/>
</dbReference>
<evidence type="ECO:0000313" key="3">
    <source>
        <dbReference type="Proteomes" id="UP001205046"/>
    </source>
</evidence>
<dbReference type="PANTHER" id="PTHR43844:SF2">
    <property type="entry name" value="SYNTHASE, VITAMIN-B12 INDEPENDENT, PUTATIVE (AFU_ORTHOLOGUE AFUA_3G12060)-RELATED"/>
    <property type="match status" value="1"/>
</dbReference>
<reference evidence="2 3" key="1">
    <citation type="submission" date="2022-04" db="EMBL/GenBank/DDBJ databases">
        <title>Human microbiome associated bacterial genomes.</title>
        <authorList>
            <person name="Sandstrom S."/>
            <person name="Salamzade R."/>
            <person name="Kalan L.R."/>
        </authorList>
    </citation>
    <scope>NUCLEOTIDE SEQUENCE [LARGE SCALE GENOMIC DNA]</scope>
    <source>
        <strain evidence="3">p3-SID767</strain>
    </source>
</reference>